<organism evidence="1 2">
    <name type="scientific">Pseudomonas phage PPpW-3</name>
    <dbReference type="NCBI Taxonomy" id="1279082"/>
    <lineage>
        <taxon>Viruses</taxon>
        <taxon>Duplodnaviria</taxon>
        <taxon>Heunggongvirae</taxon>
        <taxon>Uroviricota</taxon>
        <taxon>Caudoviricetes</taxon>
        <taxon>Hiroshimavirus</taxon>
        <taxon>Hiroshimavirus PPpW3</taxon>
    </lineage>
</organism>
<name>V5YTJ7_9CAUD</name>
<protein>
    <submittedName>
        <fullName evidence="1">Uncharacterized protein</fullName>
    </submittedName>
</protein>
<proteinExistence type="predicted"/>
<reference evidence="1 2" key="1">
    <citation type="journal article" date="2015" name="J Appl Environ Microbiol">
        <title>Complete Genome Sequence Analysis of Two Pseudomonas plecoglossicida Phages, Potential Therapeutic Agents.</title>
        <authorList>
            <person name="Kawato Y."/>
            <person name="Yasuike M."/>
            <person name="Nakamura Y."/>
            <person name="Shigenobu Y."/>
            <person name="Fujiwara A."/>
            <person name="Sano M."/>
            <person name="Nakai T."/>
        </authorList>
    </citation>
    <scope>NUCLEOTIDE SEQUENCE [LARGE SCALE GENOMIC DNA]</scope>
</reference>
<dbReference type="EMBL" id="AB775548">
    <property type="protein sequence ID" value="BAO20638.1"/>
    <property type="molecule type" value="Genomic_DNA"/>
</dbReference>
<evidence type="ECO:0000313" key="2">
    <source>
        <dbReference type="Proteomes" id="UP000201835"/>
    </source>
</evidence>
<evidence type="ECO:0000313" key="1">
    <source>
        <dbReference type="EMBL" id="BAO20638.1"/>
    </source>
</evidence>
<dbReference type="RefSeq" id="YP_008873214.1">
    <property type="nucleotide sequence ID" value="NC_023006.1"/>
</dbReference>
<keyword evidence="2" id="KW-1185">Reference proteome</keyword>
<dbReference type="KEGG" id="vg:17825081"/>
<sequence>MNRLLTIACLMLATAAQAAPTDEQCSAAAGIADGALKWRQAGITEEVAMEFLRHQGVYSGLPVWAVKQAYDAPADVSGWMLRGQIMSDCREREE</sequence>
<dbReference type="GeneID" id="17825081"/>
<accession>V5YTJ7</accession>
<dbReference type="Proteomes" id="UP000201835">
    <property type="component" value="Segment"/>
</dbReference>